<feature type="domain" description="Ig-like" evidence="8">
    <location>
        <begin position="1117"/>
        <end position="1197"/>
    </location>
</feature>
<evidence type="ECO:0000256" key="1">
    <source>
        <dbReference type="ARBA" id="ARBA00004167"/>
    </source>
</evidence>
<dbReference type="InterPro" id="IPR013106">
    <property type="entry name" value="Ig_V-set"/>
</dbReference>
<feature type="region of interest" description="Disordered" evidence="6">
    <location>
        <begin position="3532"/>
        <end position="3554"/>
    </location>
</feature>
<dbReference type="PANTHER" id="PTHR23278">
    <property type="entry name" value="SIDESTEP PROTEIN"/>
    <property type="match status" value="1"/>
</dbReference>
<feature type="region of interest" description="Disordered" evidence="6">
    <location>
        <begin position="1724"/>
        <end position="1743"/>
    </location>
</feature>
<dbReference type="SMART" id="SM00408">
    <property type="entry name" value="IGc2"/>
    <property type="match status" value="5"/>
</dbReference>
<feature type="compositionally biased region" description="Low complexity" evidence="6">
    <location>
        <begin position="3219"/>
        <end position="3239"/>
    </location>
</feature>
<feature type="transmembrane region" description="Helical" evidence="7">
    <location>
        <begin position="1303"/>
        <end position="1328"/>
    </location>
</feature>
<feature type="domain" description="Ig-like" evidence="8">
    <location>
        <begin position="365"/>
        <end position="456"/>
    </location>
</feature>
<feature type="transmembrane region" description="Helical" evidence="7">
    <location>
        <begin position="1340"/>
        <end position="1359"/>
    </location>
</feature>
<feature type="compositionally biased region" description="Low complexity" evidence="6">
    <location>
        <begin position="1983"/>
        <end position="1995"/>
    </location>
</feature>
<feature type="compositionally biased region" description="Polar residues" evidence="6">
    <location>
        <begin position="780"/>
        <end position="789"/>
    </location>
</feature>
<feature type="domain" description="Ig-like" evidence="8">
    <location>
        <begin position="41"/>
        <end position="116"/>
    </location>
</feature>
<dbReference type="SMART" id="SM00409">
    <property type="entry name" value="IG"/>
    <property type="match status" value="7"/>
</dbReference>
<dbReference type="Gene3D" id="2.60.40.10">
    <property type="entry name" value="Immunoglobulins"/>
    <property type="match status" value="6"/>
</dbReference>
<feature type="compositionally biased region" description="Polar residues" evidence="6">
    <location>
        <begin position="3182"/>
        <end position="3195"/>
    </location>
</feature>
<feature type="domain" description="Ig-like" evidence="8">
    <location>
        <begin position="463"/>
        <end position="563"/>
    </location>
</feature>
<feature type="region of interest" description="Disordered" evidence="6">
    <location>
        <begin position="3163"/>
        <end position="3195"/>
    </location>
</feature>
<feature type="region of interest" description="Disordered" evidence="6">
    <location>
        <begin position="2421"/>
        <end position="2540"/>
    </location>
</feature>
<feature type="compositionally biased region" description="Low complexity" evidence="6">
    <location>
        <begin position="2131"/>
        <end position="2157"/>
    </location>
</feature>
<feature type="compositionally biased region" description="Polar residues" evidence="6">
    <location>
        <begin position="2523"/>
        <end position="2539"/>
    </location>
</feature>
<evidence type="ECO:0000313" key="9">
    <source>
        <dbReference type="EMBL" id="KNC32367.1"/>
    </source>
</evidence>
<evidence type="ECO:0000313" key="10">
    <source>
        <dbReference type="Proteomes" id="UP000037069"/>
    </source>
</evidence>
<dbReference type="Pfam" id="PF08205">
    <property type="entry name" value="C2-set_2"/>
    <property type="match status" value="2"/>
</dbReference>
<feature type="compositionally biased region" description="Basic and acidic residues" evidence="6">
    <location>
        <begin position="3169"/>
        <end position="3181"/>
    </location>
</feature>
<feature type="region of interest" description="Disordered" evidence="6">
    <location>
        <begin position="2941"/>
        <end position="2966"/>
    </location>
</feature>
<feature type="compositionally biased region" description="Low complexity" evidence="6">
    <location>
        <begin position="2426"/>
        <end position="2436"/>
    </location>
</feature>
<feature type="region of interest" description="Disordered" evidence="6">
    <location>
        <begin position="2588"/>
        <end position="2627"/>
    </location>
</feature>
<dbReference type="InterPro" id="IPR003598">
    <property type="entry name" value="Ig_sub2"/>
</dbReference>
<feature type="region of interest" description="Disordered" evidence="6">
    <location>
        <begin position="637"/>
        <end position="668"/>
    </location>
</feature>
<dbReference type="Pfam" id="PF13927">
    <property type="entry name" value="Ig_3"/>
    <property type="match status" value="2"/>
</dbReference>
<feature type="compositionally biased region" description="Polar residues" evidence="6">
    <location>
        <begin position="2491"/>
        <end position="2510"/>
    </location>
</feature>
<feature type="domain" description="Ig-like" evidence="8">
    <location>
        <begin position="1202"/>
        <end position="1289"/>
    </location>
</feature>
<evidence type="ECO:0000256" key="6">
    <source>
        <dbReference type="SAM" id="MobiDB-lite"/>
    </source>
</evidence>
<feature type="compositionally biased region" description="Low complexity" evidence="6">
    <location>
        <begin position="3262"/>
        <end position="3274"/>
    </location>
</feature>
<feature type="compositionally biased region" description="Low complexity" evidence="6">
    <location>
        <begin position="2511"/>
        <end position="2522"/>
    </location>
</feature>
<comment type="caution">
    <text evidence="9">The sequence shown here is derived from an EMBL/GenBank/DDBJ whole genome shotgun (WGS) entry which is preliminary data.</text>
</comment>
<feature type="region of interest" description="Disordered" evidence="6">
    <location>
        <begin position="712"/>
        <end position="799"/>
    </location>
</feature>
<sequence length="3724" mass="414787">MQTNQTNYNCIILQTSNFKYYVAYFMAAIKNRKYQIISEQEGKTVIVPCPVNKDKCGELHSLNWFKGDNRIAAMLLDDSNVTSVAEEFEDRVSVEQNPFRLIIRNLQISDEDIYLCDTTYFIPIETCDNFNGHRVELNVLVPPSEVVILDEKGDRIENGSIVGPMQERQTLKATCIVKNTRPQPQVGWWRGNKRLTTHSPSYDEKDGLFTATLELSLQLSRDDLGHSIECRAESAAIQSTIKNHFSVDLQVRPTTVTINGVEHHTVQGSKVVLTCDVHGARPPVNLTWFNASQPMDPEENDLMEIRTRAFEKEDGTYHTQSDLIFNASRFENDVKFVCQAENIVLQINREAPMQSLLTLEVLYPPVVKVSPPEITVNTSDTVLLNCEYVANPASLDHVVWYRNGEIVNVNDTERYEGGNSENVALVIRSTEKQDIGNYTCQLSNAIGKGVSEQQIDLDVQYVPIVEVLMIPEGPVKESDESNVTLFCNILDANPSVLTKVRWYANSTLLKELPDCEETREDLCHIDPSKLLLESIGRGFFYNYSCEGYNAAGWGPRSEDKELLVHYEPGPATLTHFPLIAVKKKSVTFSCSVDDPGYPESNRFVQETSIIKNHTQNPLTNKYQTYQNLQTHYTSTISKSSLTNNKAQSSSTSLLSSSSSTSPSATSLPLTSKLPLALPQIHFYTIQALTASEIEEAYEALIGEHFQKQQLKQVQIHDHYQHQQQYHHHHHHQQQQQHAHYTPQHKNNRNPNYSRHQHHRHKQNSHTDDDDDDDDADVENDNNQGDNVEQQLVHEDDDGVVNVYDDDGGLEYEQQHNIAAVVQEHKENPHVKPKHVLKETHALIDLTNNSLCTLLTLTTFSPQSQILTLLTHTPTTTTIAHGIGNNNNAATKTHTNTKSITMSSSQSSTTSSSQQQQQSSATLSFYRKMGKFSFNARTTMPSPRFRWLRGGRGPLQDIVTKDWTVEPVGLDSRTNYSCYAFNEGGKGVMATVNLEVHAPPFFIKNLPPYTGMLHTSRNANLTCRIECVPRCEISWLKDGVPIEKNDTRYFVKDKYMDASPATGDFESMLSVLHFNMSNWPNNKFDIEGDNANYTCVSTGNTVGPGIKSATYFSIEYAPDNTTVSEEVVYVAENTIPGRVICKSRANPEPTYEWRFNNKTVIRGNALIINTRMKRNDTGRYTCVAYNKHGRSTAETFIDVQFTPRCEIERQEIEDKDTLICTAYGNPEEADFSWSIKGDNETVEWLGNGDHKAFKDKSYYELKEDYAIARTYRCVANNTAGAGTFCEIEVAEQLAWWQRWDTTTLIILVASILVLLLAVIIICCIIICICRRRRRQDKSNTVLPDTLKVPIISNMLLPAMAGGQCKDNVNSVKATPIMIQTTATQSTTPIQTTPILTKHLSNTTATNTLTCSNSGSGNNNNNNDNTNNTDILQHIINSTTTATTANNTSTTITTPPTITTTLVTTPTLSVRLGGAGAQIPKSPPRWPLRPGVMVHVSSDTKENLAVNRMTLKPTATLANLTANSTVNDSLVSSSTLNNSAATNTTQTTLLNVTRQSSATMTLGRIGRQANIQQQQPLHDQQDLQALKVEANEHDSSSKQQLSLCQTLPKRGKQTIATNLTVTTTPHVINLPTTTDALTEEANTLELTRTHENDEDIQQQEIATNLGNPSNETEITHLNVKLSNFKKVELFFSNMFFKRSTKTDGCRDSQRSHVGLLGGKFWKRSEAASASQRTSKSPFSTEHRLKGIRSSGSVTYKKCAKTTARKADSHLSSSNTITTTTNTCITSQNNNNNNNDTEILNTIGLITTTAQAQQQTPAKTTTIQHTPQTTQEQQHQQQQQQHPLPVSVISMSPSLNINHPPQNITADERHAAAIMPNDRSVTTVIQSIPSTIVSSRVISRNPSQSSVQRKGILKAPTPPPRPPPIMRMAVTPLKRSASQTEKSQKIEKVQTVQEKSSSMADPLTEPGEYENLPFHGLQTAPNKFTTPTTPTNFNNNTNVVRSVPRPKRLNGNISQNTGTAATTIQANYYDEHETETQQPHTQQYYQQQQQQQQYSTMPYNRHPATTNASATLPGMQTLMPNSTAANIVRNDAGIIVHNGSNNSTIATATTNTNPHQMTYNLNNCFPKSYTEYYQQQQQQQQQHQQQHPHSQQQPHQQFSQKFNNAGGIAGASSQLINAIEHDFNTYAVVERQQPQQKSTNPFLAVSNFKKFDTSGDEDLQTGNYQTASMKRQGKRKTFADKLEDKRFYSLKFTGNSNKQKQQQQSNKSSAAAAALNINHSFNGSTAAGSTGGGGGVFGSLLSSTNKCKRHHSFAGGSLGDIDPKGPVRNPHMNFYDPPAYENVNDAVQVHNAAVSDMELPEGLNGSAQTATVLLHPLPYGIAGGSQGPKKKHHQRQHQPKEDLNLIEPERLSIYRSDSGISNSSYECVTPLPSSTQTPGSTPPPGKMPRTPKTPKTPKGHKNQTLAHTAVTAHFNSSHKKPAPRVPPTPLYMNVNDQQPPQQHNSNNISNLERPSSPSSTMATSAYESASSSQNDNTCNDPISLSSTTSLYSGGGGNNKSSLSAINQRCNRHQQPPEISTPEEFEQYQLGHHAHAHSSSSLSVASSVSASGSNAGGRVKCKKQQQQQQRLNGQDALINHMELNKRKSLANNPFLATNPAAATATTCHKKLHRRQTISDPYAHIKHINECRRQSNNNNINNIISSSNNNKTHNYCTKSANAFKAAAATTTTANDTQSSTACSPYKSQQQQTGLQQYNKNQQSTSSLSYSPACNTAAATTTPSHQQFATHHQQQMLMHKNATHNKNNNNCKIAFDDKKRTYNEVIIHVGDNEYNVNAVAANATHKYQDKGEQTFSQPHRSLNCDVVDSVEKNKSYVNQVVRTGHNRCLSNNTKQYPTLEDNTNPATTTTTPSQIEGFMERPVKLPLRKYHSFHFQPTQTVAGQHMCKLQQQQSSLESQDSSPDISSTQPYAKQGPLVFRPYKLDENVSFKPIQPSEESEDSIDYVREYVGTVEMFLKDEEKYMDSGDFTNLTQRLKRQEDFLNDPYSSQTSEVEEASSISLREFKGNSQTSSLYEDIHFRPQTLAQASKDSLETVKPRREDNDNTQHIVKSPQALNLLKSVTETDSCLMKDESAQKSSQVIHSGRALTLLKTVIETDTYQSEAEEEQACQTSAKKVETPKHLERETTSNSPKVSSFKRSNQSIISAKVEPEYSVVQCVRKESFKSPNSPKVSSSSSVHYHSQESVDSGINSQVYRTSSNSCVRNDSIKSSGSSNVSNFSKTPQNSLDSERRNVLCSSDNSNTNQLPIKAQVHQDSKNIKEYFQNSPKVSTLSKTFKNSENYAFFMDENRNAQSQLISEDSLKSSNSPKGSISFKISKNSENYVLDMNENRNSSRKLASKDFPQPSNSTKVTTIHRPSQVSELKKTDLNANSDRHYNTNPEDFPNSQKAFPISRLTQDHKTLLHKDQSLKHSPLSSQTDTRSITTNSPKRSTTFLARKSLVFDSSESKTKDHAEISQVPLEKGILSEQDLAKVFKPYEQQRTTKSNEHKDLNALDSPRPVSTALNPAASLEALEMLTKSNPELWTSNQAGSRHNLHQLELFHSLQQQNNKQLSKNSAAQENEEEDLGYSFCEDENDDDDDEELVEDQEVRTTPASPHVNLIMANNGQTASQVKYVLTQNHGEPLNALNFDDELIYADLESQHYGPIDYKAASIYAQVKKNKQGALKEVKP</sequence>
<feature type="region of interest" description="Disordered" evidence="6">
    <location>
        <begin position="3387"/>
        <end position="3416"/>
    </location>
</feature>
<feature type="compositionally biased region" description="Polar residues" evidence="6">
    <location>
        <begin position="3289"/>
        <end position="3300"/>
    </location>
</feature>
<feature type="compositionally biased region" description="Polar residues" evidence="6">
    <location>
        <begin position="2747"/>
        <end position="2768"/>
    </location>
</feature>
<feature type="region of interest" description="Disordered" evidence="6">
    <location>
        <begin position="896"/>
        <end position="919"/>
    </location>
</feature>
<feature type="compositionally biased region" description="Low complexity" evidence="6">
    <location>
        <begin position="1809"/>
        <end position="1839"/>
    </location>
</feature>
<feature type="compositionally biased region" description="Basic residues" evidence="6">
    <location>
        <begin position="2385"/>
        <end position="2394"/>
    </location>
</feature>
<dbReference type="Proteomes" id="UP000037069">
    <property type="component" value="Unassembled WGS sequence"/>
</dbReference>
<keyword evidence="10" id="KW-1185">Reference proteome</keyword>
<feature type="compositionally biased region" description="Polar residues" evidence="6">
    <location>
        <begin position="3398"/>
        <end position="3415"/>
    </location>
</feature>
<dbReference type="CDD" id="cd00096">
    <property type="entry name" value="Ig"/>
    <property type="match status" value="1"/>
</dbReference>
<evidence type="ECO:0000256" key="4">
    <source>
        <dbReference type="ARBA" id="ARBA00023136"/>
    </source>
</evidence>
<dbReference type="InterPro" id="IPR003599">
    <property type="entry name" value="Ig_sub"/>
</dbReference>
<name>A0A0L0CJJ4_LUCCU</name>
<protein>
    <recommendedName>
        <fullName evidence="8">Ig-like domain-containing protein</fullName>
    </recommendedName>
</protein>
<feature type="compositionally biased region" description="Acidic residues" evidence="6">
    <location>
        <begin position="767"/>
        <end position="779"/>
    </location>
</feature>
<feature type="compositionally biased region" description="Low complexity" evidence="6">
    <location>
        <begin position="2593"/>
        <end position="2609"/>
    </location>
</feature>
<dbReference type="OrthoDB" id="6106100at2759"/>
<feature type="domain" description="Ig-like" evidence="8">
    <location>
        <begin position="143"/>
        <end position="242"/>
    </location>
</feature>
<feature type="domain" description="Ig-like" evidence="8">
    <location>
        <begin position="253"/>
        <end position="358"/>
    </location>
</feature>
<accession>A0A0L0CJJ4</accession>
<dbReference type="GO" id="GO:0016020">
    <property type="term" value="C:membrane"/>
    <property type="evidence" value="ECO:0007669"/>
    <property type="project" value="UniProtKB-SubCell"/>
</dbReference>
<feature type="region of interest" description="Disordered" evidence="6">
    <location>
        <begin position="3600"/>
        <end position="3632"/>
    </location>
</feature>
<feature type="region of interest" description="Disordered" evidence="6">
    <location>
        <begin position="2882"/>
        <end position="2911"/>
    </location>
</feature>
<feature type="compositionally biased region" description="Low complexity" evidence="6">
    <location>
        <begin position="2943"/>
        <end position="2964"/>
    </location>
</feature>
<feature type="region of interest" description="Disordered" evidence="6">
    <location>
        <begin position="1983"/>
        <end position="2012"/>
    </location>
</feature>
<evidence type="ECO:0000259" key="8">
    <source>
        <dbReference type="PROSITE" id="PS50835"/>
    </source>
</evidence>
<feature type="compositionally biased region" description="Polar residues" evidence="6">
    <location>
        <begin position="3240"/>
        <end position="3258"/>
    </location>
</feature>
<dbReference type="SUPFAM" id="SSF48726">
    <property type="entry name" value="Immunoglobulin"/>
    <property type="match status" value="8"/>
</dbReference>
<feature type="compositionally biased region" description="Low complexity" evidence="6">
    <location>
        <begin position="648"/>
        <end position="668"/>
    </location>
</feature>
<feature type="compositionally biased region" description="Pro residues" evidence="6">
    <location>
        <begin position="1913"/>
        <end position="1922"/>
    </location>
</feature>
<keyword evidence="3 7" id="KW-1133">Transmembrane helix</keyword>
<evidence type="ECO:0000256" key="7">
    <source>
        <dbReference type="SAM" id="Phobius"/>
    </source>
</evidence>
<proteinExistence type="predicted"/>
<feature type="compositionally biased region" description="Polar residues" evidence="6">
    <location>
        <begin position="1947"/>
        <end position="1956"/>
    </location>
</feature>
<dbReference type="PROSITE" id="PS50835">
    <property type="entry name" value="IG_LIKE"/>
    <property type="match status" value="8"/>
</dbReference>
<keyword evidence="5" id="KW-1015">Disulfide bond</keyword>
<evidence type="ECO:0000256" key="3">
    <source>
        <dbReference type="ARBA" id="ARBA00022989"/>
    </source>
</evidence>
<keyword evidence="2 7" id="KW-0812">Transmembrane</keyword>
<feature type="region of interest" description="Disordered" evidence="6">
    <location>
        <begin position="1893"/>
        <end position="1959"/>
    </location>
</feature>
<gene>
    <name evidence="9" type="ORF">FF38_03252</name>
</gene>
<dbReference type="PANTHER" id="PTHR23278:SF32">
    <property type="entry name" value="NEUROMUSCULIN, ISOFORM E"/>
    <property type="match status" value="1"/>
</dbReference>
<dbReference type="InterPro" id="IPR013783">
    <property type="entry name" value="Ig-like_fold"/>
</dbReference>
<feature type="domain" description="Ig-like" evidence="8">
    <location>
        <begin position="998"/>
        <end position="1112"/>
    </location>
</feature>
<dbReference type="InterPro" id="IPR036179">
    <property type="entry name" value="Ig-like_dom_sf"/>
</dbReference>
<comment type="subcellular location">
    <subcellularLocation>
        <location evidence="1">Membrane</location>
        <topology evidence="1">Single-pass membrane protein</topology>
    </subcellularLocation>
</comment>
<dbReference type="InterPro" id="IPR013162">
    <property type="entry name" value="CD80_C2-set"/>
</dbReference>
<feature type="compositionally biased region" description="Low complexity" evidence="6">
    <location>
        <begin position="2896"/>
        <end position="2906"/>
    </location>
</feature>
<feature type="compositionally biased region" description="Polar residues" evidence="6">
    <location>
        <begin position="637"/>
        <end position="647"/>
    </location>
</feature>
<feature type="region of interest" description="Disordered" evidence="6">
    <location>
        <begin position="1809"/>
        <end position="1840"/>
    </location>
</feature>
<feature type="region of interest" description="Disordered" evidence="6">
    <location>
        <begin position="3459"/>
        <end position="3484"/>
    </location>
</feature>
<feature type="region of interest" description="Disordered" evidence="6">
    <location>
        <begin position="3218"/>
        <end position="3301"/>
    </location>
</feature>
<feature type="region of interest" description="Disordered" evidence="6">
    <location>
        <begin position="2747"/>
        <end position="2773"/>
    </location>
</feature>
<feature type="compositionally biased region" description="Basic residues" evidence="6">
    <location>
        <begin position="754"/>
        <end position="763"/>
    </location>
</feature>
<feature type="region of interest" description="Disordered" evidence="6">
    <location>
        <begin position="2377"/>
        <end position="2402"/>
    </location>
</feature>
<dbReference type="Pfam" id="PF07686">
    <property type="entry name" value="V-set"/>
    <property type="match status" value="1"/>
</dbReference>
<dbReference type="InterPro" id="IPR007110">
    <property type="entry name" value="Ig-like_dom"/>
</dbReference>
<feature type="region of interest" description="Disordered" evidence="6">
    <location>
        <begin position="2128"/>
        <end position="2163"/>
    </location>
</feature>
<feature type="compositionally biased region" description="Polar residues" evidence="6">
    <location>
        <begin position="1725"/>
        <end position="1737"/>
    </location>
</feature>
<reference evidence="9 10" key="1">
    <citation type="journal article" date="2015" name="Nat. Commun.">
        <title>Lucilia cuprina genome unlocks parasitic fly biology to underpin future interventions.</title>
        <authorList>
            <person name="Anstead C.A."/>
            <person name="Korhonen P.K."/>
            <person name="Young N.D."/>
            <person name="Hall R.S."/>
            <person name="Jex A.R."/>
            <person name="Murali S.C."/>
            <person name="Hughes D.S."/>
            <person name="Lee S.F."/>
            <person name="Perry T."/>
            <person name="Stroehlein A.J."/>
            <person name="Ansell B.R."/>
            <person name="Breugelmans B."/>
            <person name="Hofmann A."/>
            <person name="Qu J."/>
            <person name="Dugan S."/>
            <person name="Lee S.L."/>
            <person name="Chao H."/>
            <person name="Dinh H."/>
            <person name="Han Y."/>
            <person name="Doddapaneni H.V."/>
            <person name="Worley K.C."/>
            <person name="Muzny D.M."/>
            <person name="Ioannidis P."/>
            <person name="Waterhouse R.M."/>
            <person name="Zdobnov E.M."/>
            <person name="James P.J."/>
            <person name="Bagnall N.H."/>
            <person name="Kotze A.C."/>
            <person name="Gibbs R.A."/>
            <person name="Richards S."/>
            <person name="Batterham P."/>
            <person name="Gasser R.B."/>
        </authorList>
    </citation>
    <scope>NUCLEOTIDE SEQUENCE [LARGE SCALE GENOMIC DNA]</scope>
    <source>
        <strain evidence="9 10">LS</strain>
        <tissue evidence="9">Full body</tissue>
    </source>
</reference>
<keyword evidence="4 7" id="KW-0472">Membrane</keyword>
<feature type="compositionally biased region" description="Low complexity" evidence="6">
    <location>
        <begin position="3600"/>
        <end position="3610"/>
    </location>
</feature>
<evidence type="ECO:0000256" key="5">
    <source>
        <dbReference type="ARBA" id="ARBA00023157"/>
    </source>
</evidence>
<dbReference type="EMBL" id="JRES01000314">
    <property type="protein sequence ID" value="KNC32367.1"/>
    <property type="molecule type" value="Genomic_DNA"/>
</dbReference>
<feature type="compositionally biased region" description="Low complexity" evidence="6">
    <location>
        <begin position="733"/>
        <end position="744"/>
    </location>
</feature>
<organism evidence="9 10">
    <name type="scientific">Lucilia cuprina</name>
    <name type="common">Green bottle fly</name>
    <name type="synonym">Australian sheep blowfly</name>
    <dbReference type="NCBI Taxonomy" id="7375"/>
    <lineage>
        <taxon>Eukaryota</taxon>
        <taxon>Metazoa</taxon>
        <taxon>Ecdysozoa</taxon>
        <taxon>Arthropoda</taxon>
        <taxon>Hexapoda</taxon>
        <taxon>Insecta</taxon>
        <taxon>Pterygota</taxon>
        <taxon>Neoptera</taxon>
        <taxon>Endopterygota</taxon>
        <taxon>Diptera</taxon>
        <taxon>Brachycera</taxon>
        <taxon>Muscomorpha</taxon>
        <taxon>Oestroidea</taxon>
        <taxon>Calliphoridae</taxon>
        <taxon>Luciliinae</taxon>
        <taxon>Lucilia</taxon>
    </lineage>
</organism>
<feature type="compositionally biased region" description="Polar residues" evidence="6">
    <location>
        <begin position="1893"/>
        <end position="1905"/>
    </location>
</feature>
<feature type="compositionally biased region" description="Acidic residues" evidence="6">
    <location>
        <begin position="3614"/>
        <end position="3632"/>
    </location>
</feature>
<evidence type="ECO:0000256" key="2">
    <source>
        <dbReference type="ARBA" id="ARBA00022692"/>
    </source>
</evidence>
<feature type="compositionally biased region" description="Polar residues" evidence="6">
    <location>
        <begin position="3467"/>
        <end position="3484"/>
    </location>
</feature>